<dbReference type="Proteomes" id="UP000604083">
    <property type="component" value="Unassembled WGS sequence"/>
</dbReference>
<evidence type="ECO:0000313" key="2">
    <source>
        <dbReference type="Proteomes" id="UP000604083"/>
    </source>
</evidence>
<name>A0A934RT75_9BACT</name>
<dbReference type="AlphaFoldDB" id="A0A934RT75"/>
<proteinExistence type="predicted"/>
<reference evidence="1" key="1">
    <citation type="submission" date="2021-01" db="EMBL/GenBank/DDBJ databases">
        <title>Modified the classification status of verrucomicrobia.</title>
        <authorList>
            <person name="Feng X."/>
        </authorList>
    </citation>
    <scope>NUCLEOTIDE SEQUENCE</scope>
    <source>
        <strain evidence="1">KCTC 12986</strain>
    </source>
</reference>
<protein>
    <submittedName>
        <fullName evidence="1">Uncharacterized protein</fullName>
    </submittedName>
</protein>
<sequence length="205" mass="22593">MPQTWETILDFPEGICIAGVSITAREAVASRLNEFNFRQEVQVFPGQMLAMRVDFKTHESETGSRLEAFLLKLRGGAGVFRFGDPFHSLPMGRARGVPKVVTAIAGAQTFTTSGWQPNHPAQLLAGDYLQLGDRLYRVLDTVASDPSGNATLTVWPNLREDYAAETEVKLFNPTGLWRLASPESVFERQAAGQRHSTGMNLIEAL</sequence>
<evidence type="ECO:0000313" key="1">
    <source>
        <dbReference type="EMBL" id="MBK1835003.1"/>
    </source>
</evidence>
<organism evidence="1 2">
    <name type="scientific">Roseibacillus ishigakijimensis</name>
    <dbReference type="NCBI Taxonomy" id="454146"/>
    <lineage>
        <taxon>Bacteria</taxon>
        <taxon>Pseudomonadati</taxon>
        <taxon>Verrucomicrobiota</taxon>
        <taxon>Verrucomicrobiia</taxon>
        <taxon>Verrucomicrobiales</taxon>
        <taxon>Verrucomicrobiaceae</taxon>
        <taxon>Roseibacillus</taxon>
    </lineage>
</organism>
<dbReference type="RefSeq" id="WP_200392437.1">
    <property type="nucleotide sequence ID" value="NZ_JAENIO010000038.1"/>
</dbReference>
<comment type="caution">
    <text evidence="1">The sequence shown here is derived from an EMBL/GenBank/DDBJ whole genome shotgun (WGS) entry which is preliminary data.</text>
</comment>
<accession>A0A934RT75</accession>
<keyword evidence="2" id="KW-1185">Reference proteome</keyword>
<dbReference type="EMBL" id="JAENIO010000038">
    <property type="protein sequence ID" value="MBK1835003.1"/>
    <property type="molecule type" value="Genomic_DNA"/>
</dbReference>
<gene>
    <name evidence="1" type="ORF">JIN78_13110</name>
</gene>